<dbReference type="PANTHER" id="PTHR10845:SF192">
    <property type="entry name" value="DOUBLE HIT, ISOFORM B"/>
    <property type="match status" value="1"/>
</dbReference>
<feature type="transmembrane region" description="Helical" evidence="1">
    <location>
        <begin position="330"/>
        <end position="351"/>
    </location>
</feature>
<evidence type="ECO:0000313" key="3">
    <source>
        <dbReference type="EMBL" id="KAH6590937.1"/>
    </source>
</evidence>
<feature type="transmembrane region" description="Helical" evidence="1">
    <location>
        <begin position="195"/>
        <end position="214"/>
    </location>
</feature>
<keyword evidence="1" id="KW-0472">Membrane</keyword>
<dbReference type="InterPro" id="IPR036305">
    <property type="entry name" value="RGS_sf"/>
</dbReference>
<evidence type="ECO:0000256" key="1">
    <source>
        <dbReference type="SAM" id="Phobius"/>
    </source>
</evidence>
<dbReference type="Pfam" id="PF00615">
    <property type="entry name" value="RGS"/>
    <property type="match status" value="1"/>
</dbReference>
<protein>
    <recommendedName>
        <fullName evidence="2">RGS domain-containing protein</fullName>
    </recommendedName>
</protein>
<keyword evidence="4" id="KW-1185">Reference proteome</keyword>
<feature type="transmembrane region" description="Helical" evidence="1">
    <location>
        <begin position="84"/>
        <end position="106"/>
    </location>
</feature>
<dbReference type="Gene3D" id="1.10.167.10">
    <property type="entry name" value="Regulator of G-protein Signalling 4, domain 2"/>
    <property type="match status" value="1"/>
</dbReference>
<feature type="transmembrane region" description="Helical" evidence="1">
    <location>
        <begin position="357"/>
        <end position="385"/>
    </location>
</feature>
<dbReference type="SMART" id="SM00315">
    <property type="entry name" value="RGS"/>
    <property type="match status" value="1"/>
</dbReference>
<comment type="caution">
    <text evidence="3">The sequence shown here is derived from an EMBL/GenBank/DDBJ whole genome shotgun (WGS) entry which is preliminary data.</text>
</comment>
<feature type="transmembrane region" description="Helical" evidence="1">
    <location>
        <begin position="259"/>
        <end position="278"/>
    </location>
</feature>
<feature type="transmembrane region" description="Helical" evidence="1">
    <location>
        <begin position="159"/>
        <end position="175"/>
    </location>
</feature>
<dbReference type="PRINTS" id="PR01301">
    <property type="entry name" value="RGSPROTEIN"/>
</dbReference>
<sequence>MQNVMPCLLPGRCMWEAFHGQCLKASSIGRSWLVYALKPEQSLCATFMQISVQYKQGSPILYLFHSSQLFQLIQLFQSSQLFQLFQLFQLIQVVAIQAIIVSILMANRTTFEELARQLTRFRDHGGLKMFMAVFLSIMIIICAPLFVRERRHPMVKHRSWTVNLLACIGATLSILTDGCLSMDNWVKFDKLPVVFYFRAVGVIMAVCAFIPTYVRHYFLLQRPILQTKLLDYETMVDPDKYKALSRRLIRIKFLSSETFALGFYLINCGACLIPFIYYFTITDFSLMALNLTNPADSYLVNISLIQVSISLVFLLSYGPRSPRDNFQIMNQFYMITALTMLNCVTTVTGLVSESTRINYICFTISSVFSFLAVMIDLAIPLQFLIKRNHRYKVDKTHSTSTKSCTCKLSTSNPIRLFRLNSMEDSRKESSIYPVSSGITLESNTPPIRLMSVQKSISKIMADPVLHAEFCKYLAREFALENLLFIESVKRYKECLRKSPTNATMEPLADKIMSEFILPNSVNEVNLSKKTVVELNIHLNTTLLGLLDIEKALTIFDEAAEQIEHMLVSNHLRRFQASQAFQNAALIREP</sequence>
<dbReference type="InterPro" id="IPR016137">
    <property type="entry name" value="RGS"/>
</dbReference>
<dbReference type="PROSITE" id="PS50132">
    <property type="entry name" value="RGS"/>
    <property type="match status" value="1"/>
</dbReference>
<proteinExistence type="predicted"/>
<keyword evidence="1" id="KW-0812">Transmembrane</keyword>
<evidence type="ECO:0000313" key="4">
    <source>
        <dbReference type="Proteomes" id="UP001648503"/>
    </source>
</evidence>
<name>A0ABQ8F3G3_9FUNG</name>
<feature type="domain" description="RGS" evidence="2">
    <location>
        <begin position="455"/>
        <end position="584"/>
    </location>
</feature>
<reference evidence="3 4" key="1">
    <citation type="submission" date="2021-02" db="EMBL/GenBank/DDBJ databases">
        <title>Variation within the Batrachochytrium salamandrivorans European outbreak.</title>
        <authorList>
            <person name="Kelly M."/>
            <person name="Pasmans F."/>
            <person name="Shea T.P."/>
            <person name="Munoz J.F."/>
            <person name="Carranza S."/>
            <person name="Cuomo C.A."/>
            <person name="Martel A."/>
        </authorList>
    </citation>
    <scope>NUCLEOTIDE SEQUENCE [LARGE SCALE GENOMIC DNA]</scope>
    <source>
        <strain evidence="3 4">AMFP18/2</strain>
    </source>
</reference>
<dbReference type="PANTHER" id="PTHR10845">
    <property type="entry name" value="REGULATOR OF G PROTEIN SIGNALING"/>
    <property type="match status" value="1"/>
</dbReference>
<accession>A0ABQ8F3G3</accession>
<feature type="transmembrane region" description="Helical" evidence="1">
    <location>
        <begin position="126"/>
        <end position="147"/>
    </location>
</feature>
<gene>
    <name evidence="3" type="ORF">BASA50_008937</name>
</gene>
<evidence type="ECO:0000259" key="2">
    <source>
        <dbReference type="PROSITE" id="PS50132"/>
    </source>
</evidence>
<dbReference type="InterPro" id="IPR044926">
    <property type="entry name" value="RGS_subdomain_2"/>
</dbReference>
<dbReference type="EMBL" id="JAFCIX010000418">
    <property type="protein sequence ID" value="KAH6590937.1"/>
    <property type="molecule type" value="Genomic_DNA"/>
</dbReference>
<organism evidence="3 4">
    <name type="scientific">Batrachochytrium salamandrivorans</name>
    <dbReference type="NCBI Taxonomy" id="1357716"/>
    <lineage>
        <taxon>Eukaryota</taxon>
        <taxon>Fungi</taxon>
        <taxon>Fungi incertae sedis</taxon>
        <taxon>Chytridiomycota</taxon>
        <taxon>Chytridiomycota incertae sedis</taxon>
        <taxon>Chytridiomycetes</taxon>
        <taxon>Rhizophydiales</taxon>
        <taxon>Rhizophydiales incertae sedis</taxon>
        <taxon>Batrachochytrium</taxon>
    </lineage>
</organism>
<feature type="transmembrane region" description="Helical" evidence="1">
    <location>
        <begin position="298"/>
        <end position="318"/>
    </location>
</feature>
<dbReference type="Proteomes" id="UP001648503">
    <property type="component" value="Unassembled WGS sequence"/>
</dbReference>
<keyword evidence="1" id="KW-1133">Transmembrane helix</keyword>
<dbReference type="SUPFAM" id="SSF48097">
    <property type="entry name" value="Regulator of G-protein signaling, RGS"/>
    <property type="match status" value="1"/>
</dbReference>